<gene>
    <name evidence="3" type="ORF">NPX13_g7640</name>
</gene>
<accession>A0A9W8TJ23</accession>
<protein>
    <recommendedName>
        <fullName evidence="2">Aminotransferase class V domain-containing protein</fullName>
    </recommendedName>
</protein>
<dbReference type="VEuPathDB" id="FungiDB:F4678DRAFT_21219"/>
<name>A0A9W8TJ23_9PEZI</name>
<proteinExistence type="predicted"/>
<dbReference type="PANTHER" id="PTHR43092:SF2">
    <property type="entry name" value="HERCYNYLCYSTEINE SULFOXIDE LYASE"/>
    <property type="match status" value="1"/>
</dbReference>
<feature type="domain" description="Aminotransferase class V" evidence="2">
    <location>
        <begin position="61"/>
        <end position="339"/>
    </location>
</feature>
<dbReference type="SUPFAM" id="SSF53383">
    <property type="entry name" value="PLP-dependent transferases"/>
    <property type="match status" value="1"/>
</dbReference>
<dbReference type="Proteomes" id="UP001148614">
    <property type="component" value="Unassembled WGS sequence"/>
</dbReference>
<evidence type="ECO:0000313" key="3">
    <source>
        <dbReference type="EMBL" id="KAJ3565042.1"/>
    </source>
</evidence>
<dbReference type="PANTHER" id="PTHR43092">
    <property type="entry name" value="L-CYSTEINE DESULFHYDRASE"/>
    <property type="match status" value="1"/>
</dbReference>
<comment type="caution">
    <text evidence="3">The sequence shown here is derived from an EMBL/GenBank/DDBJ whole genome shotgun (WGS) entry which is preliminary data.</text>
</comment>
<dbReference type="AlphaFoldDB" id="A0A9W8TJ23"/>
<dbReference type="Pfam" id="PF00266">
    <property type="entry name" value="Aminotran_5"/>
    <property type="match status" value="1"/>
</dbReference>
<evidence type="ECO:0000256" key="1">
    <source>
        <dbReference type="ARBA" id="ARBA00022898"/>
    </source>
</evidence>
<keyword evidence="4" id="KW-1185">Reference proteome</keyword>
<dbReference type="InterPro" id="IPR015421">
    <property type="entry name" value="PyrdxlP-dep_Trfase_major"/>
</dbReference>
<sequence length="445" mass="50050">MASFGKPMREAHFGFAASYVPLNHGSFGTFPNTVRDYQRRIQSETEARPDTFIRYTYPKLLLEARQAVAPLLGADAEEVVFVPNALTGINTVLRNLSYVEGDVILYFSTIYGGCLKTVLSLEETTPVRGHCIDVVYPIEDDDILHKVKIALAHLQQQGRRVVLALFDTVLTFPGVRFPWESLVHFYKQHGIMTCIDAAHGIGNIDLTHLATVGPDFVISNCYKWLMVPRGCAVLYVPRRNQHLIKTSYPTDGRYLPEADRKSMLPVEYFGSLFEHVSTIDTSPYLCVLEALKFRNECGGETQIRDYSITLAKQGGELMSKLMGTEVLKSKTGAQEACCFTNVRLPLRVNKDKSEFSAQAGGGIRVGDAQTVAYWITERTVSEFDTYLAVRYYNDAFWARLSGQVYLDRSDFAWAAGVLIELSARAERGDWKSGTDVLPEWRAEYR</sequence>
<dbReference type="Gene3D" id="3.40.640.10">
    <property type="entry name" value="Type I PLP-dependent aspartate aminotransferase-like (Major domain)"/>
    <property type="match status" value="1"/>
</dbReference>
<dbReference type="EMBL" id="JANPWZ010001538">
    <property type="protein sequence ID" value="KAJ3565042.1"/>
    <property type="molecule type" value="Genomic_DNA"/>
</dbReference>
<dbReference type="InterPro" id="IPR000192">
    <property type="entry name" value="Aminotrans_V_dom"/>
</dbReference>
<evidence type="ECO:0000259" key="2">
    <source>
        <dbReference type="Pfam" id="PF00266"/>
    </source>
</evidence>
<evidence type="ECO:0000313" key="4">
    <source>
        <dbReference type="Proteomes" id="UP001148614"/>
    </source>
</evidence>
<keyword evidence="1" id="KW-0663">Pyridoxal phosphate</keyword>
<dbReference type="InterPro" id="IPR015424">
    <property type="entry name" value="PyrdxlP-dep_Trfase"/>
</dbReference>
<reference evidence="3" key="1">
    <citation type="submission" date="2022-07" db="EMBL/GenBank/DDBJ databases">
        <title>Genome Sequence of Xylaria arbuscula.</title>
        <authorList>
            <person name="Buettner E."/>
        </authorList>
    </citation>
    <scope>NUCLEOTIDE SEQUENCE</scope>
    <source>
        <strain evidence="3">VT107</strain>
    </source>
</reference>
<organism evidence="3 4">
    <name type="scientific">Xylaria arbuscula</name>
    <dbReference type="NCBI Taxonomy" id="114810"/>
    <lineage>
        <taxon>Eukaryota</taxon>
        <taxon>Fungi</taxon>
        <taxon>Dikarya</taxon>
        <taxon>Ascomycota</taxon>
        <taxon>Pezizomycotina</taxon>
        <taxon>Sordariomycetes</taxon>
        <taxon>Xylariomycetidae</taxon>
        <taxon>Xylariales</taxon>
        <taxon>Xylariaceae</taxon>
        <taxon>Xylaria</taxon>
    </lineage>
</organism>